<accession>A0A410QAP1</accession>
<keyword evidence="1" id="KW-0812">Transmembrane</keyword>
<evidence type="ECO:0000313" key="2">
    <source>
        <dbReference type="EMBL" id="QAT61081.1"/>
    </source>
</evidence>
<keyword evidence="3" id="KW-1185">Reference proteome</keyword>
<sequence>MKKYIGSIIMLFFSLGIFALALIISMRNNNFMILKREGFFHRVFLACILTIVAGLFFDLLLKLRKTRRTFLKTSMLYWGFVALLSRIQIIIGMNYSFSLSFLFSMAVGLIVIFGLGSVFGFFFYRIYMSVYKKLSKSQ</sequence>
<proteinExistence type="predicted"/>
<dbReference type="EMBL" id="CP035282">
    <property type="protein sequence ID" value="QAT61081.1"/>
    <property type="molecule type" value="Genomic_DNA"/>
</dbReference>
<dbReference type="RefSeq" id="WP_071140108.1">
    <property type="nucleotide sequence ID" value="NZ_CP035282.1"/>
</dbReference>
<dbReference type="KEGG" id="spoa:EQM13_05525"/>
<feature type="transmembrane region" description="Helical" evidence="1">
    <location>
        <begin position="7"/>
        <end position="27"/>
    </location>
</feature>
<dbReference type="Proteomes" id="UP000287969">
    <property type="component" value="Chromosome"/>
</dbReference>
<dbReference type="AlphaFoldDB" id="A0A410QAP1"/>
<organism evidence="2 3">
    <name type="scientific">Acidilutibacter cellobiosedens</name>
    <dbReference type="NCBI Taxonomy" id="2507161"/>
    <lineage>
        <taxon>Bacteria</taxon>
        <taxon>Bacillati</taxon>
        <taxon>Bacillota</taxon>
        <taxon>Tissierellia</taxon>
        <taxon>Tissierellales</taxon>
        <taxon>Acidilutibacteraceae</taxon>
        <taxon>Acidilutibacter</taxon>
    </lineage>
</organism>
<name>A0A410QAP1_9FIRM</name>
<gene>
    <name evidence="2" type="ORF">EQM13_05525</name>
</gene>
<reference evidence="3" key="1">
    <citation type="submission" date="2019-01" db="EMBL/GenBank/DDBJ databases">
        <title>Draft genomes of a novel of Sporanaerobacter strains.</title>
        <authorList>
            <person name="Ma S."/>
        </authorList>
    </citation>
    <scope>NUCLEOTIDE SEQUENCE [LARGE SCALE GENOMIC DNA]</scope>
    <source>
        <strain evidence="3">NJN-17</strain>
    </source>
</reference>
<feature type="transmembrane region" description="Helical" evidence="1">
    <location>
        <begin position="101"/>
        <end position="127"/>
    </location>
</feature>
<keyword evidence="1" id="KW-1133">Transmembrane helix</keyword>
<feature type="transmembrane region" description="Helical" evidence="1">
    <location>
        <begin position="75"/>
        <end position="95"/>
    </location>
</feature>
<evidence type="ECO:0000256" key="1">
    <source>
        <dbReference type="SAM" id="Phobius"/>
    </source>
</evidence>
<feature type="transmembrane region" description="Helical" evidence="1">
    <location>
        <begin position="39"/>
        <end position="63"/>
    </location>
</feature>
<keyword evidence="1" id="KW-0472">Membrane</keyword>
<protein>
    <submittedName>
        <fullName evidence="2">Uncharacterized protein</fullName>
    </submittedName>
</protein>
<evidence type="ECO:0000313" key="3">
    <source>
        <dbReference type="Proteomes" id="UP000287969"/>
    </source>
</evidence>